<organism evidence="4 5">
    <name type="scientific">Catenuloplanes indicus</name>
    <dbReference type="NCBI Taxonomy" id="137267"/>
    <lineage>
        <taxon>Bacteria</taxon>
        <taxon>Bacillati</taxon>
        <taxon>Actinomycetota</taxon>
        <taxon>Actinomycetes</taxon>
        <taxon>Micromonosporales</taxon>
        <taxon>Micromonosporaceae</taxon>
        <taxon>Catenuloplanes</taxon>
    </lineage>
</organism>
<proteinExistence type="predicted"/>
<dbReference type="InterPro" id="IPR036388">
    <property type="entry name" value="WH-like_DNA-bd_sf"/>
</dbReference>
<dbReference type="PANTHER" id="PTHR35807:SF1">
    <property type="entry name" value="TRANSCRIPTIONAL REGULATOR REDD"/>
    <property type="match status" value="1"/>
</dbReference>
<dbReference type="Gene3D" id="1.10.10.10">
    <property type="entry name" value="Winged helix-like DNA-binding domain superfamily/Winged helix DNA-binding domain"/>
    <property type="match status" value="1"/>
</dbReference>
<dbReference type="EMBL" id="JAUSUZ010000001">
    <property type="protein sequence ID" value="MDQ0365274.1"/>
    <property type="molecule type" value="Genomic_DNA"/>
</dbReference>
<dbReference type="InterPro" id="IPR005158">
    <property type="entry name" value="BTAD"/>
</dbReference>
<keyword evidence="2" id="KW-0804">Transcription</keyword>
<evidence type="ECO:0000259" key="3">
    <source>
        <dbReference type="SMART" id="SM01043"/>
    </source>
</evidence>
<dbReference type="Pfam" id="PF03704">
    <property type="entry name" value="BTAD"/>
    <property type="match status" value="1"/>
</dbReference>
<evidence type="ECO:0000256" key="1">
    <source>
        <dbReference type="ARBA" id="ARBA00023015"/>
    </source>
</evidence>
<dbReference type="AlphaFoldDB" id="A0AAE3VX01"/>
<dbReference type="RefSeq" id="WP_307237696.1">
    <property type="nucleotide sequence ID" value="NZ_JAUSUZ010000001.1"/>
</dbReference>
<dbReference type="InterPro" id="IPR051677">
    <property type="entry name" value="AfsR-DnrI-RedD_regulator"/>
</dbReference>
<dbReference type="SMART" id="SM01043">
    <property type="entry name" value="BTAD"/>
    <property type="match status" value="1"/>
</dbReference>
<reference evidence="4 5" key="1">
    <citation type="submission" date="2023-07" db="EMBL/GenBank/DDBJ databases">
        <title>Sequencing the genomes of 1000 actinobacteria strains.</title>
        <authorList>
            <person name="Klenk H.-P."/>
        </authorList>
    </citation>
    <scope>NUCLEOTIDE SEQUENCE [LARGE SCALE GENOMIC DNA]</scope>
    <source>
        <strain evidence="4 5">DSM 44709</strain>
    </source>
</reference>
<dbReference type="InterPro" id="IPR011990">
    <property type="entry name" value="TPR-like_helical_dom_sf"/>
</dbReference>
<gene>
    <name evidence="4" type="ORF">J2S42_001943</name>
</gene>
<dbReference type="PANTHER" id="PTHR35807">
    <property type="entry name" value="TRANSCRIPTIONAL REGULATOR REDD-RELATED"/>
    <property type="match status" value="1"/>
</dbReference>
<evidence type="ECO:0000313" key="4">
    <source>
        <dbReference type="EMBL" id="MDQ0365274.1"/>
    </source>
</evidence>
<name>A0AAE3VX01_9ACTN</name>
<dbReference type="Proteomes" id="UP001240236">
    <property type="component" value="Unassembled WGS sequence"/>
</dbReference>
<keyword evidence="1" id="KW-0805">Transcription regulation</keyword>
<protein>
    <submittedName>
        <fullName evidence="4">DNA-binding SARP family transcriptional activator</fullName>
    </submittedName>
</protein>
<evidence type="ECO:0000256" key="2">
    <source>
        <dbReference type="ARBA" id="ARBA00023163"/>
    </source>
</evidence>
<accession>A0AAE3VX01</accession>
<dbReference type="Gene3D" id="1.25.40.10">
    <property type="entry name" value="Tetratricopeptide repeat domain"/>
    <property type="match status" value="1"/>
</dbReference>
<keyword evidence="4" id="KW-0238">DNA-binding</keyword>
<sequence length="255" mass="27328">MTDALEFGVLEFGVLGPLRMWPPGADATLTAPRLRGLLTLLLVEAEPVPAGQAAAACGGRGTAGPVHVAIHRLRRWLGEHGGPRLDLTPAGYRLDVPVEAVDVGRFRRLVADGRARRDTGTLIEALELWRGPVAADAPHTLRQRYAVRTLDRVRREVTTEVAAACLADGTAHRSLPLVERMAESAPLDELAQSLRALTLAACGLQAEALDVIARTTRLLAEELGVDAGAHLAEARLRVLRQDFAVGQLPLISHMA</sequence>
<dbReference type="SUPFAM" id="SSF48452">
    <property type="entry name" value="TPR-like"/>
    <property type="match status" value="1"/>
</dbReference>
<dbReference type="GO" id="GO:0006355">
    <property type="term" value="P:regulation of DNA-templated transcription"/>
    <property type="evidence" value="ECO:0007669"/>
    <property type="project" value="TreeGrafter"/>
</dbReference>
<keyword evidence="5" id="KW-1185">Reference proteome</keyword>
<comment type="caution">
    <text evidence="4">The sequence shown here is derived from an EMBL/GenBank/DDBJ whole genome shotgun (WGS) entry which is preliminary data.</text>
</comment>
<evidence type="ECO:0000313" key="5">
    <source>
        <dbReference type="Proteomes" id="UP001240236"/>
    </source>
</evidence>
<feature type="domain" description="Bacterial transcriptional activator" evidence="3">
    <location>
        <begin position="101"/>
        <end position="239"/>
    </location>
</feature>
<dbReference type="GO" id="GO:0003677">
    <property type="term" value="F:DNA binding"/>
    <property type="evidence" value="ECO:0007669"/>
    <property type="project" value="UniProtKB-KW"/>
</dbReference>